<dbReference type="Pfam" id="PF04963">
    <property type="entry name" value="Sigma54_CBD"/>
    <property type="match status" value="1"/>
</dbReference>
<keyword evidence="7" id="KW-0238">DNA-binding</keyword>
<proteinExistence type="inferred from homology"/>
<keyword evidence="8" id="KW-0804">Transcription</keyword>
<reference evidence="11 12" key="1">
    <citation type="submission" date="2015-09" db="EMBL/GenBank/DDBJ databases">
        <authorList>
            <consortium name="Pathogen Informatics"/>
        </authorList>
    </citation>
    <scope>NUCLEOTIDE SEQUENCE [LARGE SCALE GENOMIC DNA]</scope>
    <source>
        <strain evidence="11 12">2789STDY5608828</strain>
    </source>
</reference>
<dbReference type="GO" id="GO:0001216">
    <property type="term" value="F:DNA-binding transcription activator activity"/>
    <property type="evidence" value="ECO:0007669"/>
    <property type="project" value="InterPro"/>
</dbReference>
<dbReference type="Gene3D" id="1.10.10.1330">
    <property type="entry name" value="RNA polymerase sigma-54 factor, core-binding domain"/>
    <property type="match status" value="1"/>
</dbReference>
<keyword evidence="3" id="KW-0808">Transferase</keyword>
<keyword evidence="5" id="KW-0805">Transcription regulation</keyword>
<organism evidence="11 12">
    <name type="scientific">Mitsuokella jalaludinii</name>
    <dbReference type="NCBI Taxonomy" id="187979"/>
    <lineage>
        <taxon>Bacteria</taxon>
        <taxon>Bacillati</taxon>
        <taxon>Bacillota</taxon>
        <taxon>Negativicutes</taxon>
        <taxon>Selenomonadales</taxon>
        <taxon>Selenomonadaceae</taxon>
        <taxon>Mitsuokella</taxon>
    </lineage>
</organism>
<evidence type="ECO:0000256" key="4">
    <source>
        <dbReference type="ARBA" id="ARBA00022695"/>
    </source>
</evidence>
<feature type="domain" description="RNA polymerase sigma factor 54 core-binding" evidence="10">
    <location>
        <begin position="104"/>
        <end position="288"/>
    </location>
</feature>
<dbReference type="InterPro" id="IPR038709">
    <property type="entry name" value="RpoN_core-bd_sf"/>
</dbReference>
<gene>
    <name evidence="11" type="ORF">ERS852385_01946</name>
</gene>
<comment type="similarity">
    <text evidence="1">Belongs to the sigma-54 factor family.</text>
</comment>
<dbReference type="OrthoDB" id="9814402at2"/>
<evidence type="ECO:0000256" key="8">
    <source>
        <dbReference type="ARBA" id="ARBA00023163"/>
    </source>
</evidence>
<accession>A0A174BPT3</accession>
<dbReference type="Pfam" id="PF00309">
    <property type="entry name" value="Sigma54_AID"/>
    <property type="match status" value="1"/>
</dbReference>
<feature type="domain" description="RNA polymerase sigma factor 54 DNA-binding" evidence="9">
    <location>
        <begin position="300"/>
        <end position="459"/>
    </location>
</feature>
<dbReference type="InterPro" id="IPR000394">
    <property type="entry name" value="RNA_pol_sigma_54"/>
</dbReference>
<evidence type="ECO:0000256" key="6">
    <source>
        <dbReference type="ARBA" id="ARBA00023082"/>
    </source>
</evidence>
<dbReference type="GO" id="GO:0016987">
    <property type="term" value="F:sigma factor activity"/>
    <property type="evidence" value="ECO:0007669"/>
    <property type="project" value="UniProtKB-KW"/>
</dbReference>
<evidence type="ECO:0000256" key="5">
    <source>
        <dbReference type="ARBA" id="ARBA00023015"/>
    </source>
</evidence>
<dbReference type="PROSITE" id="PS00717">
    <property type="entry name" value="SIGMA54_1"/>
    <property type="match status" value="1"/>
</dbReference>
<dbReference type="PANTHER" id="PTHR32248:SF4">
    <property type="entry name" value="RNA POLYMERASE SIGMA-54 FACTOR"/>
    <property type="match status" value="1"/>
</dbReference>
<protein>
    <submittedName>
        <fullName evidence="11">RNA polymerase factor sigma-54</fullName>
    </submittedName>
</protein>
<evidence type="ECO:0000313" key="12">
    <source>
        <dbReference type="Proteomes" id="UP000095546"/>
    </source>
</evidence>
<dbReference type="PIRSF" id="PIRSF000774">
    <property type="entry name" value="RpoN"/>
    <property type="match status" value="1"/>
</dbReference>
<evidence type="ECO:0000259" key="9">
    <source>
        <dbReference type="Pfam" id="PF04552"/>
    </source>
</evidence>
<keyword evidence="12" id="KW-1185">Reference proteome</keyword>
<evidence type="ECO:0000256" key="1">
    <source>
        <dbReference type="ARBA" id="ARBA00008798"/>
    </source>
</evidence>
<dbReference type="NCBIfam" id="TIGR02395">
    <property type="entry name" value="rpoN_sigma"/>
    <property type="match status" value="1"/>
</dbReference>
<dbReference type="eggNOG" id="COG1508">
    <property type="taxonomic scope" value="Bacteria"/>
</dbReference>
<dbReference type="GO" id="GO:0006352">
    <property type="term" value="P:DNA-templated transcription initiation"/>
    <property type="evidence" value="ECO:0007669"/>
    <property type="project" value="InterPro"/>
</dbReference>
<dbReference type="Proteomes" id="UP000095546">
    <property type="component" value="Unassembled WGS sequence"/>
</dbReference>
<dbReference type="Pfam" id="PF04552">
    <property type="entry name" value="Sigma54_DBD"/>
    <property type="match status" value="1"/>
</dbReference>
<dbReference type="GO" id="GO:0000428">
    <property type="term" value="C:DNA-directed RNA polymerase complex"/>
    <property type="evidence" value="ECO:0007669"/>
    <property type="project" value="UniProtKB-KW"/>
</dbReference>
<keyword evidence="6" id="KW-0731">Sigma factor</keyword>
<dbReference type="GO" id="GO:0003677">
    <property type="term" value="F:DNA binding"/>
    <property type="evidence" value="ECO:0007669"/>
    <property type="project" value="UniProtKB-KW"/>
</dbReference>
<dbReference type="AlphaFoldDB" id="A0A174BPT3"/>
<dbReference type="GO" id="GO:0016779">
    <property type="term" value="F:nucleotidyltransferase activity"/>
    <property type="evidence" value="ECO:0007669"/>
    <property type="project" value="UniProtKB-KW"/>
</dbReference>
<dbReference type="STRING" id="187979.ERS852385_01946"/>
<dbReference type="Gene3D" id="1.10.10.60">
    <property type="entry name" value="Homeodomain-like"/>
    <property type="match status" value="1"/>
</dbReference>
<sequence length="460" mass="50901">MKNIEQSLGMNLSQHLAMTMQLQQAIEILQLSAQELCATIEKEYLENPVLEMDYPSGRRELYEQGGPAHAGVRALADYLDGGGKQPAYFTDEDERQFDAPAPLHATLEEELLEQVNFTFKGEHGAEKERAVATFLVGSLDSRGYLTLPVAEVARAMACSEAEVLRILAVIQGFEPAGVGARDLAECLRLQAQRQGIYDGLVAAIIDRHLDAVAAHRLKEIAAAEHVRPAEVQMAVDIVRRLNPKPGSAYGAADSAYITPDVIIRKGEKGYEVEVEEAGVPQLHISALYRQSDTFDKATQKYIAGRLRAAAWLINSIEQRRTTIRRVVEEIVRRQTAYFEKGPAFLEPMTMKDVADTIGVHESTVSRAVANKYAELPTGVIALRSLFTARSARTETGEDVAAAKAKSAIERFIKGEDPKKPLSDQKLCTLLKAEGIALSRRTVMKYREQLGYDSSVKRKRY</sequence>
<dbReference type="RefSeq" id="WP_148485491.1">
    <property type="nucleotide sequence ID" value="NZ_CABIWZ010000020.1"/>
</dbReference>
<dbReference type="PANTHER" id="PTHR32248">
    <property type="entry name" value="RNA POLYMERASE SIGMA-54 FACTOR"/>
    <property type="match status" value="1"/>
</dbReference>
<keyword evidence="4" id="KW-0548">Nucleotidyltransferase</keyword>
<name>A0A174BPT3_9FIRM</name>
<evidence type="ECO:0000259" key="10">
    <source>
        <dbReference type="Pfam" id="PF04963"/>
    </source>
</evidence>
<dbReference type="PROSITE" id="PS50044">
    <property type="entry name" value="SIGMA54_3"/>
    <property type="match status" value="1"/>
</dbReference>
<evidence type="ECO:0000256" key="3">
    <source>
        <dbReference type="ARBA" id="ARBA00022679"/>
    </source>
</evidence>
<evidence type="ECO:0000313" key="11">
    <source>
        <dbReference type="EMBL" id="CUO02229.1"/>
    </source>
</evidence>
<evidence type="ECO:0000256" key="7">
    <source>
        <dbReference type="ARBA" id="ARBA00023125"/>
    </source>
</evidence>
<dbReference type="InterPro" id="IPR007046">
    <property type="entry name" value="RNA_pol_sigma_54_core-bd"/>
</dbReference>
<evidence type="ECO:0000256" key="2">
    <source>
        <dbReference type="ARBA" id="ARBA00022478"/>
    </source>
</evidence>
<dbReference type="EMBL" id="CYYU01000020">
    <property type="protein sequence ID" value="CUO02229.1"/>
    <property type="molecule type" value="Genomic_DNA"/>
</dbReference>
<keyword evidence="2" id="KW-0240">DNA-directed RNA polymerase</keyword>
<dbReference type="PRINTS" id="PR00045">
    <property type="entry name" value="SIGMA54FCT"/>
</dbReference>
<dbReference type="InterPro" id="IPR007634">
    <property type="entry name" value="RNA_pol_sigma_54_DNA-bd"/>
</dbReference>